<comment type="similarity">
    <text evidence="1">Belongs to the peptidase S33 family.</text>
</comment>
<protein>
    <submittedName>
        <fullName evidence="5">Putative epoxide hydrolase</fullName>
    </submittedName>
</protein>
<dbReference type="Gene3D" id="3.40.50.1820">
    <property type="entry name" value="alpha/beta hydrolase"/>
    <property type="match status" value="1"/>
</dbReference>
<keyword evidence="2 5" id="KW-0378">Hydrolase</keyword>
<reference evidence="6 8" key="2">
    <citation type="submission" date="2023-09" db="EMBL/GenBank/DDBJ databases">
        <title>Complete-Gapless Cercospora beticola genome.</title>
        <authorList>
            <person name="Wyatt N.A."/>
            <person name="Spanner R.E."/>
            <person name="Bolton M.D."/>
        </authorList>
    </citation>
    <scope>NUCLEOTIDE SEQUENCE [LARGE SCALE GENOMIC DNA]</scope>
    <source>
        <strain evidence="6">Cb09-40</strain>
    </source>
</reference>
<reference evidence="5 7" key="1">
    <citation type="submission" date="2015-10" db="EMBL/GenBank/DDBJ databases">
        <title>The cercosporin biosynthetic gene cluster was horizontally transferred to several fungal lineages and shown to be expanded in Cercospora beticola based on microsynteny with recipient genomes.</title>
        <authorList>
            <person name="De Jonge R."/>
            <person name="Ebert M.K."/>
            <person name="Suttle J.C."/>
            <person name="Jurick Ii W.M."/>
            <person name="Secor G.A."/>
            <person name="Thomma B.P."/>
            <person name="Van De Peer Y."/>
            <person name="Bolton M.D."/>
        </authorList>
    </citation>
    <scope>NUCLEOTIDE SEQUENCE [LARGE SCALE GENOMIC DNA]</scope>
    <source>
        <strain evidence="5 7">09-40</strain>
    </source>
</reference>
<dbReference type="PANTHER" id="PTHR21661">
    <property type="entry name" value="EPOXIDE HYDROLASE 1-RELATED"/>
    <property type="match status" value="1"/>
</dbReference>
<accession>A0A2G5GIF6</accession>
<evidence type="ECO:0000313" key="5">
    <source>
        <dbReference type="EMBL" id="PIA80066.1"/>
    </source>
</evidence>
<dbReference type="PIRSF" id="PIRSF001112">
    <property type="entry name" value="Epoxide_hydrolase"/>
    <property type="match status" value="1"/>
</dbReference>
<dbReference type="SUPFAM" id="SSF53474">
    <property type="entry name" value="alpha/beta-Hydrolases"/>
    <property type="match status" value="1"/>
</dbReference>
<dbReference type="GO" id="GO:0004301">
    <property type="term" value="F:epoxide hydrolase activity"/>
    <property type="evidence" value="ECO:0007669"/>
    <property type="project" value="TreeGrafter"/>
</dbReference>
<dbReference type="Proteomes" id="UP000230605">
    <property type="component" value="Unassembled WGS sequence"/>
</dbReference>
<evidence type="ECO:0000313" key="8">
    <source>
        <dbReference type="Proteomes" id="UP001302367"/>
    </source>
</evidence>
<evidence type="ECO:0000256" key="3">
    <source>
        <dbReference type="PIRSR" id="PIRSR001112-1"/>
    </source>
</evidence>
<dbReference type="EMBL" id="LKMD01000248">
    <property type="protein sequence ID" value="PIA80066.1"/>
    <property type="molecule type" value="Genomic_DNA"/>
</dbReference>
<evidence type="ECO:0000256" key="1">
    <source>
        <dbReference type="ARBA" id="ARBA00010088"/>
    </source>
</evidence>
<dbReference type="Pfam" id="PF06441">
    <property type="entry name" value="EHN"/>
    <property type="match status" value="1"/>
</dbReference>
<dbReference type="PANTHER" id="PTHR21661:SF39">
    <property type="entry name" value="HYDROLASE, PUTATIVE (AFU_ORTHOLOGUE AFUA_3G08960)-RELATED"/>
    <property type="match status" value="1"/>
</dbReference>
<evidence type="ECO:0000313" key="6">
    <source>
        <dbReference type="EMBL" id="WPB08488.1"/>
    </source>
</evidence>
<dbReference type="InterPro" id="IPR010497">
    <property type="entry name" value="Epoxide_hydro_N"/>
</dbReference>
<keyword evidence="8" id="KW-1185">Reference proteome</keyword>
<dbReference type="InterPro" id="IPR000639">
    <property type="entry name" value="Epox_hydrolase-like"/>
</dbReference>
<proteinExistence type="inferred from homology"/>
<evidence type="ECO:0000313" key="7">
    <source>
        <dbReference type="Proteomes" id="UP000230605"/>
    </source>
</evidence>
<dbReference type="GO" id="GO:0097176">
    <property type="term" value="P:epoxide metabolic process"/>
    <property type="evidence" value="ECO:0007669"/>
    <property type="project" value="TreeGrafter"/>
</dbReference>
<evidence type="ECO:0000259" key="4">
    <source>
        <dbReference type="Pfam" id="PF06441"/>
    </source>
</evidence>
<feature type="active site" description="Proton donor" evidence="3">
    <location>
        <position position="313"/>
    </location>
</feature>
<feature type="active site" description="Nucleophile" evidence="3">
    <location>
        <position position="192"/>
    </location>
</feature>
<organism evidence="5 7">
    <name type="scientific">Cercospora beticola</name>
    <name type="common">Sugarbeet leaf spot fungus</name>
    <dbReference type="NCBI Taxonomy" id="122368"/>
    <lineage>
        <taxon>Eukaryota</taxon>
        <taxon>Fungi</taxon>
        <taxon>Dikarya</taxon>
        <taxon>Ascomycota</taxon>
        <taxon>Pezizomycotina</taxon>
        <taxon>Dothideomycetes</taxon>
        <taxon>Dothideomycetidae</taxon>
        <taxon>Mycosphaerellales</taxon>
        <taxon>Mycosphaerellaceae</taxon>
        <taxon>Cercospora</taxon>
    </lineage>
</organism>
<dbReference type="AlphaFoldDB" id="A0A2G5GIF6"/>
<gene>
    <name evidence="5" type="ORF">CB0940_12212</name>
    <name evidence="6" type="ORF">RHO25_013154</name>
</gene>
<sequence>MATFSGSLDVRPFQVSVSDEAISDFKQLLSLSKIGPATFENATKPSQTYGLSRAWVENARETWLSKYDWRKTEARINSFENFKATVAGADGDEVDMHFIALRSTKANAIPVVLLHGWPGSPLEFLGVLEAARAKYDASDFPYTFLVPSLPGYGFTTGPSLQKESNCESMAELVNALMVGLGFGGGYVAQGGDIGSFVARILGATYEGCKAVHINFALMPPPEGVSPDKIHPLELQGLERAGGFGAQGDAYAREHGQRPATIGLLLSTSPLALLIWIGEKFLEWVDEPLSLNDILDSVSLYWFTETFPRAIYPYRQFFGPTPEAIPLKHHVSKPLGYSWFPKEIAPIPKAWVATTGNLVWHKQHTKGGHFAAMEGPQVLLQDIEEFISAVWK</sequence>
<dbReference type="InterPro" id="IPR016292">
    <property type="entry name" value="Epoxide_hydrolase"/>
</dbReference>
<feature type="domain" description="Epoxide hydrolase N-terminal" evidence="4">
    <location>
        <begin position="10"/>
        <end position="124"/>
    </location>
</feature>
<feature type="active site" description="Proton acceptor" evidence="3">
    <location>
        <position position="368"/>
    </location>
</feature>
<dbReference type="OrthoDB" id="7130006at2759"/>
<dbReference type="InterPro" id="IPR029058">
    <property type="entry name" value="AB_hydrolase_fold"/>
</dbReference>
<dbReference type="EMBL" id="CP134193">
    <property type="protein sequence ID" value="WPB08488.1"/>
    <property type="molecule type" value="Genomic_DNA"/>
</dbReference>
<dbReference type="PRINTS" id="PR00412">
    <property type="entry name" value="EPOXHYDRLASE"/>
</dbReference>
<name>A0A2G5GIF6_CERBT</name>
<dbReference type="Proteomes" id="UP001302367">
    <property type="component" value="Chromosome 10"/>
</dbReference>
<evidence type="ECO:0000256" key="2">
    <source>
        <dbReference type="ARBA" id="ARBA00022801"/>
    </source>
</evidence>